<comment type="caution">
    <text evidence="3">The sequence shown here is derived from an EMBL/GenBank/DDBJ whole genome shotgun (WGS) entry which is preliminary data.</text>
</comment>
<dbReference type="Proteomes" id="UP001303889">
    <property type="component" value="Unassembled WGS sequence"/>
</dbReference>
<feature type="compositionally biased region" description="Basic and acidic residues" evidence="1">
    <location>
        <begin position="1"/>
        <end position="11"/>
    </location>
</feature>
<feature type="compositionally biased region" description="Pro residues" evidence="1">
    <location>
        <begin position="13"/>
        <end position="35"/>
    </location>
</feature>
<gene>
    <name evidence="3" type="ORF">C8A05DRAFT_19630</name>
</gene>
<evidence type="ECO:0000256" key="2">
    <source>
        <dbReference type="SAM" id="Phobius"/>
    </source>
</evidence>
<keyword evidence="2" id="KW-1133">Transmembrane helix</keyword>
<evidence type="ECO:0008006" key="5">
    <source>
        <dbReference type="Google" id="ProtNLM"/>
    </source>
</evidence>
<name>A0AAN6MC45_9PEZI</name>
<reference evidence="3" key="1">
    <citation type="journal article" date="2023" name="Mol. Phylogenet. Evol.">
        <title>Genome-scale phylogeny and comparative genomics of the fungal order Sordariales.</title>
        <authorList>
            <person name="Hensen N."/>
            <person name="Bonometti L."/>
            <person name="Westerberg I."/>
            <person name="Brannstrom I.O."/>
            <person name="Guillou S."/>
            <person name="Cros-Aarteil S."/>
            <person name="Calhoun S."/>
            <person name="Haridas S."/>
            <person name="Kuo A."/>
            <person name="Mondo S."/>
            <person name="Pangilinan J."/>
            <person name="Riley R."/>
            <person name="LaButti K."/>
            <person name="Andreopoulos B."/>
            <person name="Lipzen A."/>
            <person name="Chen C."/>
            <person name="Yan M."/>
            <person name="Daum C."/>
            <person name="Ng V."/>
            <person name="Clum A."/>
            <person name="Steindorff A."/>
            <person name="Ohm R.A."/>
            <person name="Martin F."/>
            <person name="Silar P."/>
            <person name="Natvig D.O."/>
            <person name="Lalanne C."/>
            <person name="Gautier V."/>
            <person name="Ament-Velasquez S.L."/>
            <person name="Kruys A."/>
            <person name="Hutchinson M.I."/>
            <person name="Powell A.J."/>
            <person name="Barry K."/>
            <person name="Miller A.N."/>
            <person name="Grigoriev I.V."/>
            <person name="Debuchy R."/>
            <person name="Gladieux P."/>
            <person name="Hiltunen Thoren M."/>
            <person name="Johannesson H."/>
        </authorList>
    </citation>
    <scope>NUCLEOTIDE SEQUENCE</scope>
    <source>
        <strain evidence="3">CBS 103.79</strain>
    </source>
</reference>
<feature type="region of interest" description="Disordered" evidence="1">
    <location>
        <begin position="356"/>
        <end position="413"/>
    </location>
</feature>
<proteinExistence type="predicted"/>
<feature type="compositionally biased region" description="Basic and acidic residues" evidence="1">
    <location>
        <begin position="380"/>
        <end position="404"/>
    </location>
</feature>
<protein>
    <recommendedName>
        <fullName evidence="5">Transmembrane protein</fullName>
    </recommendedName>
</protein>
<keyword evidence="2" id="KW-0472">Membrane</keyword>
<feature type="transmembrane region" description="Helical" evidence="2">
    <location>
        <begin position="223"/>
        <end position="247"/>
    </location>
</feature>
<dbReference type="AlphaFoldDB" id="A0AAN6MC45"/>
<keyword evidence="2" id="KW-0812">Transmembrane</keyword>
<evidence type="ECO:0000313" key="3">
    <source>
        <dbReference type="EMBL" id="KAK3897642.1"/>
    </source>
</evidence>
<keyword evidence="4" id="KW-1185">Reference proteome</keyword>
<evidence type="ECO:0000256" key="1">
    <source>
        <dbReference type="SAM" id="MobiDB-lite"/>
    </source>
</evidence>
<feature type="compositionally biased region" description="Low complexity" evidence="1">
    <location>
        <begin position="258"/>
        <end position="282"/>
    </location>
</feature>
<accession>A0AAN6MC45</accession>
<reference evidence="3" key="2">
    <citation type="submission" date="2023-05" db="EMBL/GenBank/DDBJ databases">
        <authorList>
            <consortium name="Lawrence Berkeley National Laboratory"/>
            <person name="Steindorff A."/>
            <person name="Hensen N."/>
            <person name="Bonometti L."/>
            <person name="Westerberg I."/>
            <person name="Brannstrom I.O."/>
            <person name="Guillou S."/>
            <person name="Cros-Aarteil S."/>
            <person name="Calhoun S."/>
            <person name="Haridas S."/>
            <person name="Kuo A."/>
            <person name="Mondo S."/>
            <person name="Pangilinan J."/>
            <person name="Riley R."/>
            <person name="Labutti K."/>
            <person name="Andreopoulos B."/>
            <person name="Lipzen A."/>
            <person name="Chen C."/>
            <person name="Yanf M."/>
            <person name="Daum C."/>
            <person name="Ng V."/>
            <person name="Clum A."/>
            <person name="Ohm R."/>
            <person name="Martin F."/>
            <person name="Silar P."/>
            <person name="Natvig D."/>
            <person name="Lalanne C."/>
            <person name="Gautier V."/>
            <person name="Ament-Velasquez S.L."/>
            <person name="Kruys A."/>
            <person name="Hutchinson M.I."/>
            <person name="Powell A.J."/>
            <person name="Barry K."/>
            <person name="Miller A.N."/>
            <person name="Grigoriev I.V."/>
            <person name="Debuchy R."/>
            <person name="Gladieux P."/>
            <person name="Thoren M.H."/>
            <person name="Johannesson H."/>
        </authorList>
    </citation>
    <scope>NUCLEOTIDE SEQUENCE</scope>
    <source>
        <strain evidence="3">CBS 103.79</strain>
    </source>
</reference>
<feature type="region of interest" description="Disordered" evidence="1">
    <location>
        <begin position="1"/>
        <end position="104"/>
    </location>
</feature>
<feature type="compositionally biased region" description="Low complexity" evidence="1">
    <location>
        <begin position="83"/>
        <end position="93"/>
    </location>
</feature>
<evidence type="ECO:0000313" key="4">
    <source>
        <dbReference type="Proteomes" id="UP001303889"/>
    </source>
</evidence>
<feature type="region of interest" description="Disordered" evidence="1">
    <location>
        <begin position="258"/>
        <end position="286"/>
    </location>
</feature>
<dbReference type="EMBL" id="MU856106">
    <property type="protein sequence ID" value="KAK3897642.1"/>
    <property type="molecule type" value="Genomic_DNA"/>
</dbReference>
<organism evidence="3 4">
    <name type="scientific">Staphylotrichum tortipilum</name>
    <dbReference type="NCBI Taxonomy" id="2831512"/>
    <lineage>
        <taxon>Eukaryota</taxon>
        <taxon>Fungi</taxon>
        <taxon>Dikarya</taxon>
        <taxon>Ascomycota</taxon>
        <taxon>Pezizomycotina</taxon>
        <taxon>Sordariomycetes</taxon>
        <taxon>Sordariomycetidae</taxon>
        <taxon>Sordariales</taxon>
        <taxon>Chaetomiaceae</taxon>
        <taxon>Staphylotrichum</taxon>
    </lineage>
</organism>
<feature type="transmembrane region" description="Helical" evidence="2">
    <location>
        <begin position="117"/>
        <end position="138"/>
    </location>
</feature>
<feature type="transmembrane region" description="Helical" evidence="2">
    <location>
        <begin position="184"/>
        <end position="203"/>
    </location>
</feature>
<feature type="transmembrane region" description="Helical" evidence="2">
    <location>
        <begin position="150"/>
        <end position="172"/>
    </location>
</feature>
<sequence length="413" mass="44940">MADPTTTKEEGPGPAPILGPAPPLTPASPYTPSPLTPTGTRPRLGPRRQSRFTEDMTERTPAASISERSLERSWHGPSAEDVNTNTNNTHTFPTPNPSPPPPPVETQLGARRTWVRVLNGVLHAVPCSVLLGILGYAMRVLKEDAGGYMSIEAVILICVLSADVLLDAVTLLRARSPWPSWGWVLRLLCGLAYIALFLVYVGMGGPFPKGYTYWGVSTRFAAPVVYMLLCVEGVWNLLHIPACLYHFRSGTLLRRTSQTTFTTSPTSKHRTTTATTNPANPNHLSNRRTSFATHHRFSVAGTENSSISLTWRRWVRTRSTQSTLGRDDDIETGFYHWRPTDQQHQGPSSADLTLRELPGKEEEGGGDFGEGASSRGGSSHGEKGGEGGGKWDSKEGEEGRDGGRFVRGSDVGQ</sequence>
<feature type="compositionally biased region" description="Pro residues" evidence="1">
    <location>
        <begin position="94"/>
        <end position="104"/>
    </location>
</feature>